<dbReference type="InterPro" id="IPR051199">
    <property type="entry name" value="LPS_LOS_Heptosyltrfase"/>
</dbReference>
<dbReference type="NCBIfam" id="TIGR02195">
    <property type="entry name" value="heptsyl_trn_II"/>
    <property type="match status" value="1"/>
</dbReference>
<comment type="catalytic activity">
    <reaction evidence="5">
        <text>an L-alpha-D-Hep-(1-&gt;5)-[alpha-Kdo-(2-&gt;4)]-alpha-Kdo-(2-&gt;6)-lipid A + ADP-L-glycero-beta-D-manno-heptose = an L-alpha-D-Hep-(1-&gt;3)-L-alpha-D-Hep-(1-&gt;5)-[alpha-Kdo-(2-&gt;4)]-alpha-Kdo-(2-&gt;6)-lipid A + ADP + H(+)</text>
        <dbReference type="Rhea" id="RHEA:74071"/>
        <dbReference type="ChEBI" id="CHEBI:15378"/>
        <dbReference type="ChEBI" id="CHEBI:61506"/>
        <dbReference type="ChEBI" id="CHEBI:193068"/>
        <dbReference type="ChEBI" id="CHEBI:193069"/>
        <dbReference type="ChEBI" id="CHEBI:456216"/>
        <dbReference type="EC" id="2.4.99.24"/>
    </reaction>
</comment>
<evidence type="ECO:0000313" key="7">
    <source>
        <dbReference type="Proteomes" id="UP001157911"/>
    </source>
</evidence>
<dbReference type="Pfam" id="PF01075">
    <property type="entry name" value="Glyco_transf_9"/>
    <property type="match status" value="1"/>
</dbReference>
<dbReference type="InterPro" id="IPR011910">
    <property type="entry name" value="RfaF"/>
</dbReference>
<accession>A0ABY1ND11</accession>
<evidence type="ECO:0000256" key="4">
    <source>
        <dbReference type="ARBA" id="ARBA00044042"/>
    </source>
</evidence>
<keyword evidence="2" id="KW-0808">Transferase</keyword>
<dbReference type="EMBL" id="FXUB01000001">
    <property type="protein sequence ID" value="SMP06726.1"/>
    <property type="molecule type" value="Genomic_DNA"/>
</dbReference>
<dbReference type="EC" id="2.4.99.24" evidence="4"/>
<dbReference type="CDD" id="cd03789">
    <property type="entry name" value="GT9_LPS_heptosyltransferase"/>
    <property type="match status" value="1"/>
</dbReference>
<evidence type="ECO:0000256" key="2">
    <source>
        <dbReference type="ARBA" id="ARBA00022679"/>
    </source>
</evidence>
<evidence type="ECO:0000256" key="1">
    <source>
        <dbReference type="ARBA" id="ARBA00022676"/>
    </source>
</evidence>
<dbReference type="Proteomes" id="UP001157911">
    <property type="component" value="Unassembled WGS sequence"/>
</dbReference>
<evidence type="ECO:0000256" key="5">
    <source>
        <dbReference type="ARBA" id="ARBA00047503"/>
    </source>
</evidence>
<keyword evidence="7" id="KW-1185">Reference proteome</keyword>
<proteinExistence type="inferred from homology"/>
<dbReference type="RefSeq" id="WP_283399909.1">
    <property type="nucleotide sequence ID" value="NZ_FXUB01000001.1"/>
</dbReference>
<protein>
    <recommendedName>
        <fullName evidence="4">lipopolysaccharide heptosyltransferase II</fullName>
        <ecNumber evidence="4">2.4.99.24</ecNumber>
    </recommendedName>
</protein>
<evidence type="ECO:0000313" key="6">
    <source>
        <dbReference type="EMBL" id="SMP06726.1"/>
    </source>
</evidence>
<evidence type="ECO:0000256" key="3">
    <source>
        <dbReference type="ARBA" id="ARBA00043995"/>
    </source>
</evidence>
<name>A0ABY1ND11_9BACT</name>
<dbReference type="SUPFAM" id="SSF53756">
    <property type="entry name" value="UDP-Glycosyltransferase/glycogen phosphorylase"/>
    <property type="match status" value="1"/>
</dbReference>
<keyword evidence="1" id="KW-0328">Glycosyltransferase</keyword>
<comment type="caution">
    <text evidence="6">The sequence shown here is derived from an EMBL/GenBank/DDBJ whole genome shotgun (WGS) entry which is preliminary data.</text>
</comment>
<comment type="similarity">
    <text evidence="3">Belongs to the glycosyltransferase 9 family.</text>
</comment>
<reference evidence="6 7" key="1">
    <citation type="submission" date="2017-05" db="EMBL/GenBank/DDBJ databases">
        <authorList>
            <person name="Varghese N."/>
            <person name="Submissions S."/>
        </authorList>
    </citation>
    <scope>NUCLEOTIDE SEQUENCE [LARGE SCALE GENOMIC DNA]</scope>
    <source>
        <strain evidence="6 7">DSM 15522</strain>
    </source>
</reference>
<dbReference type="Gene3D" id="3.40.50.2000">
    <property type="entry name" value="Glycogen Phosphorylase B"/>
    <property type="match status" value="2"/>
</dbReference>
<gene>
    <name evidence="6" type="ORF">SAMN06265339_0403</name>
</gene>
<organism evidence="6 7">
    <name type="scientific">Desulfurobacterium pacificum</name>
    <dbReference type="NCBI Taxonomy" id="240166"/>
    <lineage>
        <taxon>Bacteria</taxon>
        <taxon>Pseudomonadati</taxon>
        <taxon>Aquificota</taxon>
        <taxon>Aquificia</taxon>
        <taxon>Desulfurobacteriales</taxon>
        <taxon>Desulfurobacteriaceae</taxon>
        <taxon>Desulfurobacterium</taxon>
    </lineage>
</organism>
<dbReference type="PANTHER" id="PTHR30160">
    <property type="entry name" value="TETRAACYLDISACCHARIDE 4'-KINASE-RELATED"/>
    <property type="match status" value="1"/>
</dbReference>
<sequence>MAFKKILIFQTAFLGDLILTSPLIKSVKKSFPETEVSLVVRKGFKSVFAQSPYLSEIIEFDKKGIFRFSSFLKSKNFDLVISPHRSHRTSLILFLSGIRRRIGFDKSGFAFLYTDRVKHKMEKRVHEIDRNLNLLTPLKNYSLIVDNEPELPISDEEAEKTAKKFKLEKPFIVLAPGSVWKTKAWLSENFAKVGDYFYKQGFQVVIVGSNKDAPYCQVTEENMKGKAKNLCGKTTLREFFSIIKRASLVISNDSSPVHAAVSFNTPVVEIYGATVPDFGFFPYRNGIYVEPPIELPCRPCGIHGRKECPEKHFKCMKSITPEMVITTAESLI</sequence>
<dbReference type="InterPro" id="IPR002201">
    <property type="entry name" value="Glyco_trans_9"/>
</dbReference>
<dbReference type="PANTHER" id="PTHR30160:SF1">
    <property type="entry name" value="LIPOPOLYSACCHARIDE 1,2-N-ACETYLGLUCOSAMINETRANSFERASE-RELATED"/>
    <property type="match status" value="1"/>
</dbReference>